<reference evidence="2 3" key="1">
    <citation type="submission" date="2015-09" db="EMBL/GenBank/DDBJ databases">
        <title>Atta colombica WGS genome.</title>
        <authorList>
            <person name="Nygaard S."/>
            <person name="Hu H."/>
            <person name="Boomsma J."/>
            <person name="Zhang G."/>
        </authorList>
    </citation>
    <scope>NUCLEOTIDE SEQUENCE [LARGE SCALE GENOMIC DNA]</scope>
    <source>
        <strain evidence="2">Treedump-2</strain>
        <tissue evidence="2">Whole body</tissue>
    </source>
</reference>
<feature type="transmembrane region" description="Helical" evidence="1">
    <location>
        <begin position="34"/>
        <end position="55"/>
    </location>
</feature>
<dbReference type="GO" id="GO:0008237">
    <property type="term" value="F:metallopeptidase activity"/>
    <property type="evidence" value="ECO:0007669"/>
    <property type="project" value="InterPro"/>
</dbReference>
<keyword evidence="1" id="KW-0472">Membrane</keyword>
<proteinExistence type="predicted"/>
<dbReference type="AlphaFoldDB" id="A0A195BLD6"/>
<evidence type="ECO:0000256" key="1">
    <source>
        <dbReference type="SAM" id="Phobius"/>
    </source>
</evidence>
<name>A0A195BLD6_9HYME</name>
<protein>
    <submittedName>
        <fullName evidence="2">Uncharacterized protein</fullName>
    </submittedName>
</protein>
<keyword evidence="1" id="KW-1133">Transmembrane helix</keyword>
<evidence type="ECO:0000313" key="3">
    <source>
        <dbReference type="Proteomes" id="UP000078540"/>
    </source>
</evidence>
<organism evidence="2 3">
    <name type="scientific">Atta colombica</name>
    <dbReference type="NCBI Taxonomy" id="520822"/>
    <lineage>
        <taxon>Eukaryota</taxon>
        <taxon>Metazoa</taxon>
        <taxon>Ecdysozoa</taxon>
        <taxon>Arthropoda</taxon>
        <taxon>Hexapoda</taxon>
        <taxon>Insecta</taxon>
        <taxon>Pterygota</taxon>
        <taxon>Neoptera</taxon>
        <taxon>Endopterygota</taxon>
        <taxon>Hymenoptera</taxon>
        <taxon>Apocrita</taxon>
        <taxon>Aculeata</taxon>
        <taxon>Formicoidea</taxon>
        <taxon>Formicidae</taxon>
        <taxon>Myrmicinae</taxon>
        <taxon>Atta</taxon>
    </lineage>
</organism>
<dbReference type="Gene3D" id="3.40.390.10">
    <property type="entry name" value="Collagenase (Catalytic Domain)"/>
    <property type="match status" value="1"/>
</dbReference>
<dbReference type="InterPro" id="IPR024079">
    <property type="entry name" value="MetalloPept_cat_dom_sf"/>
</dbReference>
<dbReference type="Proteomes" id="UP000078540">
    <property type="component" value="Unassembled WGS sequence"/>
</dbReference>
<dbReference type="SUPFAM" id="SSF55486">
    <property type="entry name" value="Metalloproteases ('zincins'), catalytic domain"/>
    <property type="match status" value="1"/>
</dbReference>
<sequence>MRDTEDRLIFLLRVIFLADTCGFAIICNQYVNRYVFICNNVFLLLFLSLNLFLVCTQFAKQCIQHAKHSTPQLRLNGIVSNIPEFSEAFH</sequence>
<evidence type="ECO:0000313" key="2">
    <source>
        <dbReference type="EMBL" id="KYM86500.1"/>
    </source>
</evidence>
<keyword evidence="3" id="KW-1185">Reference proteome</keyword>
<accession>A0A195BLD6</accession>
<keyword evidence="1" id="KW-0812">Transmembrane</keyword>
<gene>
    <name evidence="2" type="ORF">ALC53_03960</name>
</gene>
<dbReference type="EMBL" id="KQ976440">
    <property type="protein sequence ID" value="KYM86500.1"/>
    <property type="molecule type" value="Genomic_DNA"/>
</dbReference>